<organism evidence="1 2">
    <name type="scientific">Rathayibacter tanaceti</name>
    <dbReference type="NCBI Taxonomy" id="1671680"/>
    <lineage>
        <taxon>Bacteria</taxon>
        <taxon>Bacillati</taxon>
        <taxon>Actinomycetota</taxon>
        <taxon>Actinomycetes</taxon>
        <taxon>Micrococcales</taxon>
        <taxon>Microbacteriaceae</taxon>
        <taxon>Rathayibacter</taxon>
    </lineage>
</organism>
<dbReference type="RefSeq" id="WP_132504790.1">
    <property type="nucleotide sequence ID" value="NZ_CP047186.1"/>
</dbReference>
<gene>
    <name evidence="1" type="ORF">GSU10_02690</name>
</gene>
<dbReference type="Proteomes" id="UP000465031">
    <property type="component" value="Chromosome"/>
</dbReference>
<protein>
    <submittedName>
        <fullName evidence="1">Uncharacterized protein</fullName>
    </submittedName>
</protein>
<name>A0AAE6V6S2_9MICO</name>
<evidence type="ECO:0000313" key="1">
    <source>
        <dbReference type="EMBL" id="QHC54666.1"/>
    </source>
</evidence>
<dbReference type="KEGG" id="rte:GSU10_02690"/>
<accession>A0AAE6V6S2</accession>
<sequence length="290" mass="31645">MGIAEPFDLEDHRRSAHRALGEYFSVREFEEAPLDREAIVATAYLRAVEHATVARMLPLGLAHPDERVRGLAEVWAAERQGIADALGEVLAASPQIRGIDHRPPEPAVVAHPLRDRACLLLAGPLALALAVDARVAVHAYRRLARVSLHPEMERLAETITGILERQADFFTVQAAARVGRPLRRRVVAAGLLAVLRLPIGEAELPEELAHEGRELVFGRDDGGLDGIDAGIVATFALPCTAARRLVHPYRPTSIRAAHRLGRLAADTRAAVETLLDQVREETQRGATAPW</sequence>
<dbReference type="AlphaFoldDB" id="A0AAE6V6S2"/>
<reference evidence="2" key="1">
    <citation type="submission" date="2019-12" db="EMBL/GenBank/DDBJ databases">
        <title>Complete and draft genome sequences of new strains and members of some known species of the genus Rathayibacter isolated from plants.</title>
        <authorList>
            <person name="Tarlachkov S.V."/>
            <person name="Starodumova I.P."/>
            <person name="Dorofeeva L.V."/>
            <person name="Prisyazhnaya N.V."/>
            <person name="Leyn S."/>
            <person name="Zlamal J."/>
            <person name="Elan M."/>
            <person name="Osterman A.L."/>
            <person name="Nadler S."/>
            <person name="Subbotin S.A."/>
            <person name="Evtushenko L.I."/>
        </authorList>
    </citation>
    <scope>NUCLEOTIDE SEQUENCE [LARGE SCALE GENOMIC DNA]</scope>
    <source>
        <strain evidence="2">VKM Ac-2761</strain>
    </source>
</reference>
<evidence type="ECO:0000313" key="2">
    <source>
        <dbReference type="Proteomes" id="UP000465031"/>
    </source>
</evidence>
<dbReference type="EMBL" id="CP047186">
    <property type="protein sequence ID" value="QHC54666.1"/>
    <property type="molecule type" value="Genomic_DNA"/>
</dbReference>
<proteinExistence type="predicted"/>